<evidence type="ECO:0000313" key="2">
    <source>
        <dbReference type="EMBL" id="CAJ1966862.1"/>
    </source>
</evidence>
<keyword evidence="1" id="KW-0472">Membrane</keyword>
<gene>
    <name evidence="2" type="ORF">CYCCA115_LOCUS22446</name>
</gene>
<dbReference type="PANTHER" id="PTHR21530:SF7">
    <property type="entry name" value="TRAB DOMAIN-CONTAINING PROTEIN"/>
    <property type="match status" value="1"/>
</dbReference>
<accession>A0AAD2GAN3</accession>
<feature type="transmembrane region" description="Helical" evidence="1">
    <location>
        <begin position="242"/>
        <end position="260"/>
    </location>
</feature>
<reference evidence="2" key="1">
    <citation type="submission" date="2023-08" db="EMBL/GenBank/DDBJ databases">
        <authorList>
            <person name="Audoor S."/>
            <person name="Bilcke G."/>
        </authorList>
    </citation>
    <scope>NUCLEOTIDE SEQUENCE</scope>
</reference>
<evidence type="ECO:0000313" key="3">
    <source>
        <dbReference type="Proteomes" id="UP001295423"/>
    </source>
</evidence>
<name>A0AAD2GAN3_9STRA</name>
<dbReference type="AlphaFoldDB" id="A0AAD2GAN3"/>
<proteinExistence type="predicted"/>
<dbReference type="PANTHER" id="PTHR21530">
    <property type="entry name" value="PHEROMONE SHUTDOWN PROTEIN"/>
    <property type="match status" value="1"/>
</dbReference>
<keyword evidence="1" id="KW-0812">Transmembrane</keyword>
<dbReference type="Proteomes" id="UP001295423">
    <property type="component" value="Unassembled WGS sequence"/>
</dbReference>
<keyword evidence="3" id="KW-1185">Reference proteome</keyword>
<feature type="transmembrane region" description="Helical" evidence="1">
    <location>
        <begin position="280"/>
        <end position="299"/>
    </location>
</feature>
<evidence type="ECO:0000256" key="1">
    <source>
        <dbReference type="SAM" id="Phobius"/>
    </source>
</evidence>
<evidence type="ECO:0008006" key="4">
    <source>
        <dbReference type="Google" id="ProtNLM"/>
    </source>
</evidence>
<dbReference type="InterPro" id="IPR046345">
    <property type="entry name" value="TraB_PrgY-like"/>
</dbReference>
<comment type="caution">
    <text evidence="2">The sequence shown here is derived from an EMBL/GenBank/DDBJ whole genome shotgun (WGS) entry which is preliminary data.</text>
</comment>
<keyword evidence="1" id="KW-1133">Transmembrane helix</keyword>
<sequence length="351" mass="37789">MLMISRCHGFLSPSPLKEARSLAQSTIVLKQSFSSLNTETIGPTVEFTDPETGCEVVLVGCFHGTASSAEDVSQAVTPETDIVILELCAARFKDLQRAAEQDVKLQSSGLGGYLNLVSNAIKTKGLATGLVTAVLVGFSDFQSSLSGFEPGIEFRTALDKSILHECDIVLADQVVDETLRRIGSLPQVSWEMNNLSKNVTRVVENWTLNSQSLKQAIVGDESLPRVELGKFLFRNSAAVKDFLRFAAAPLLLMAVSLSAGSSYASDESIMLSDPSIAEQMLHYSASAALFMSTYLGFFLPAVKVILFERDQVLTNGIKASCKRAGKGGRVVAVLGFLHVNGVAKKMLQDTI</sequence>
<dbReference type="EMBL" id="CAKOGP040002313">
    <property type="protein sequence ID" value="CAJ1966862.1"/>
    <property type="molecule type" value="Genomic_DNA"/>
</dbReference>
<protein>
    <recommendedName>
        <fullName evidence="4">TraB domain-containing protein</fullName>
    </recommendedName>
</protein>
<organism evidence="2 3">
    <name type="scientific">Cylindrotheca closterium</name>
    <dbReference type="NCBI Taxonomy" id="2856"/>
    <lineage>
        <taxon>Eukaryota</taxon>
        <taxon>Sar</taxon>
        <taxon>Stramenopiles</taxon>
        <taxon>Ochrophyta</taxon>
        <taxon>Bacillariophyta</taxon>
        <taxon>Bacillariophyceae</taxon>
        <taxon>Bacillariophycidae</taxon>
        <taxon>Bacillariales</taxon>
        <taxon>Bacillariaceae</taxon>
        <taxon>Cylindrotheca</taxon>
    </lineage>
</organism>